<name>A0A397TW76_9GLOM</name>
<proteinExistence type="predicted"/>
<dbReference type="AlphaFoldDB" id="A0A397TW76"/>
<protein>
    <recommendedName>
        <fullName evidence="3">Protein kinase domain-containing protein</fullName>
    </recommendedName>
</protein>
<keyword evidence="2" id="KW-1185">Reference proteome</keyword>
<accession>A0A397TW76</accession>
<sequence>MESRHCNKDNTQPAWYLSCDPDIETNIVEWIPFDGHCNKDNTQSAWYLSCDPNIETRWTSEHKNINDCMKTFQLRTWRYKDVIEWIPFNRLSEVKKINEGEFGSVYSATWLNGIR</sequence>
<dbReference type="Proteomes" id="UP000266673">
    <property type="component" value="Unassembled WGS sequence"/>
</dbReference>
<reference evidence="1 2" key="1">
    <citation type="submission" date="2018-06" db="EMBL/GenBank/DDBJ databases">
        <title>Comparative genomics reveals the genomic features of Rhizophagus irregularis, R. cerebriforme, R. diaphanum and Gigaspora rosea, and their symbiotic lifestyle signature.</title>
        <authorList>
            <person name="Morin E."/>
            <person name="San Clemente H."/>
            <person name="Chen E.C.H."/>
            <person name="De La Providencia I."/>
            <person name="Hainaut M."/>
            <person name="Kuo A."/>
            <person name="Kohler A."/>
            <person name="Murat C."/>
            <person name="Tang N."/>
            <person name="Roy S."/>
            <person name="Loubradou J."/>
            <person name="Henrissat B."/>
            <person name="Grigoriev I.V."/>
            <person name="Corradi N."/>
            <person name="Roux C."/>
            <person name="Martin F.M."/>
        </authorList>
    </citation>
    <scope>NUCLEOTIDE SEQUENCE [LARGE SCALE GENOMIC DNA]</scope>
    <source>
        <strain evidence="1 2">DAOM 194757</strain>
    </source>
</reference>
<evidence type="ECO:0000313" key="2">
    <source>
        <dbReference type="Proteomes" id="UP000266673"/>
    </source>
</evidence>
<comment type="caution">
    <text evidence="1">The sequence shown here is derived from an EMBL/GenBank/DDBJ whole genome shotgun (WGS) entry which is preliminary data.</text>
</comment>
<gene>
    <name evidence="1" type="ORF">C2G38_2228174</name>
</gene>
<dbReference type="OrthoDB" id="2432957at2759"/>
<evidence type="ECO:0008006" key="3">
    <source>
        <dbReference type="Google" id="ProtNLM"/>
    </source>
</evidence>
<organism evidence="1 2">
    <name type="scientific">Gigaspora rosea</name>
    <dbReference type="NCBI Taxonomy" id="44941"/>
    <lineage>
        <taxon>Eukaryota</taxon>
        <taxon>Fungi</taxon>
        <taxon>Fungi incertae sedis</taxon>
        <taxon>Mucoromycota</taxon>
        <taxon>Glomeromycotina</taxon>
        <taxon>Glomeromycetes</taxon>
        <taxon>Diversisporales</taxon>
        <taxon>Gigasporaceae</taxon>
        <taxon>Gigaspora</taxon>
    </lineage>
</organism>
<dbReference type="EMBL" id="QKWP01002739">
    <property type="protein sequence ID" value="RIB02310.1"/>
    <property type="molecule type" value="Genomic_DNA"/>
</dbReference>
<evidence type="ECO:0000313" key="1">
    <source>
        <dbReference type="EMBL" id="RIB02310.1"/>
    </source>
</evidence>